<sequence length="219" mass="24358">MQPPATVTQLILLAVALLPGVVYQFVRESRRGQVPGERDLGHRLLRALTVSIVLDSVYVAVLGGRPVELAQPGRFPGHAREAALYALTLLFVLPALAAFTVSRLEERRLRARYRGTPTAWDHMFRDRGGCYLRARLKDGTWVGGWYGNNSYASSFPQAPELYLERSHRMAVDGTFGDKVQNTRGLYVRGEDIDILELVDQWTPPTGPRRPGDDARSSAA</sequence>
<dbReference type="InterPro" id="IPR045919">
    <property type="entry name" value="DUF6338"/>
</dbReference>
<accession>A0ABW6Z923</accession>
<feature type="region of interest" description="Disordered" evidence="1">
    <location>
        <begin position="200"/>
        <end position="219"/>
    </location>
</feature>
<dbReference type="Proteomes" id="UP001603418">
    <property type="component" value="Unassembled WGS sequence"/>
</dbReference>
<dbReference type="RefSeq" id="WP_208974492.1">
    <property type="nucleotide sequence ID" value="NZ_JBICBM010000034.1"/>
</dbReference>
<keyword evidence="2" id="KW-0812">Transmembrane</keyword>
<feature type="compositionally biased region" description="Basic and acidic residues" evidence="1">
    <location>
        <begin position="209"/>
        <end position="219"/>
    </location>
</feature>
<feature type="transmembrane region" description="Helical" evidence="2">
    <location>
        <begin position="82"/>
        <end position="104"/>
    </location>
</feature>
<comment type="caution">
    <text evidence="3">The sequence shown here is derived from an EMBL/GenBank/DDBJ whole genome shotgun (WGS) entry which is preliminary data.</text>
</comment>
<keyword evidence="2" id="KW-0472">Membrane</keyword>
<name>A0ABW6Z923_9ACTN</name>
<keyword evidence="2" id="KW-1133">Transmembrane helix</keyword>
<proteinExistence type="predicted"/>
<feature type="transmembrane region" description="Helical" evidence="2">
    <location>
        <begin position="6"/>
        <end position="23"/>
    </location>
</feature>
<reference evidence="3 4" key="1">
    <citation type="submission" date="2024-10" db="EMBL/GenBank/DDBJ databases">
        <title>The Natural Products Discovery Center: Release of the First 8490 Sequenced Strains for Exploring Actinobacteria Biosynthetic Diversity.</title>
        <authorList>
            <person name="Kalkreuter E."/>
            <person name="Kautsar S.A."/>
            <person name="Yang D."/>
            <person name="Bader C.D."/>
            <person name="Teijaro C.N."/>
            <person name="Fluegel L."/>
            <person name="Davis C.M."/>
            <person name="Simpson J.R."/>
            <person name="Lauterbach L."/>
            <person name="Steele A.D."/>
            <person name="Gui C."/>
            <person name="Meng S."/>
            <person name="Li G."/>
            <person name="Viehrig K."/>
            <person name="Ye F."/>
            <person name="Su P."/>
            <person name="Kiefer A.F."/>
            <person name="Nichols A."/>
            <person name="Cepeda A.J."/>
            <person name="Yan W."/>
            <person name="Fan B."/>
            <person name="Jiang Y."/>
            <person name="Adhikari A."/>
            <person name="Zheng C.-J."/>
            <person name="Schuster L."/>
            <person name="Cowan T.M."/>
            <person name="Smanski M.J."/>
            <person name="Chevrette M.G."/>
            <person name="De Carvalho L.P.S."/>
            <person name="Shen B."/>
        </authorList>
    </citation>
    <scope>NUCLEOTIDE SEQUENCE [LARGE SCALE GENOMIC DNA]</scope>
    <source>
        <strain evidence="3 4">NPDC013366</strain>
    </source>
</reference>
<evidence type="ECO:0000313" key="4">
    <source>
        <dbReference type="Proteomes" id="UP001603418"/>
    </source>
</evidence>
<protein>
    <submittedName>
        <fullName evidence="3">DUF6338 family protein</fullName>
    </submittedName>
</protein>
<dbReference type="Pfam" id="PF19865">
    <property type="entry name" value="DUF6338"/>
    <property type="match status" value="1"/>
</dbReference>
<evidence type="ECO:0000256" key="2">
    <source>
        <dbReference type="SAM" id="Phobius"/>
    </source>
</evidence>
<organism evidence="3 4">
    <name type="scientific">Streptomyces eurythermus</name>
    <dbReference type="NCBI Taxonomy" id="42237"/>
    <lineage>
        <taxon>Bacteria</taxon>
        <taxon>Bacillati</taxon>
        <taxon>Actinomycetota</taxon>
        <taxon>Actinomycetes</taxon>
        <taxon>Kitasatosporales</taxon>
        <taxon>Streptomycetaceae</taxon>
        <taxon>Streptomyces</taxon>
    </lineage>
</organism>
<keyword evidence="4" id="KW-1185">Reference proteome</keyword>
<feature type="transmembrane region" description="Helical" evidence="2">
    <location>
        <begin position="44"/>
        <end position="62"/>
    </location>
</feature>
<evidence type="ECO:0000256" key="1">
    <source>
        <dbReference type="SAM" id="MobiDB-lite"/>
    </source>
</evidence>
<evidence type="ECO:0000313" key="3">
    <source>
        <dbReference type="EMBL" id="MFF9887660.1"/>
    </source>
</evidence>
<gene>
    <name evidence="3" type="ORF">ACF1HC_39800</name>
</gene>
<dbReference type="EMBL" id="JBICBM010000034">
    <property type="protein sequence ID" value="MFF9887660.1"/>
    <property type="molecule type" value="Genomic_DNA"/>
</dbReference>